<protein>
    <submittedName>
        <fullName evidence="1">Uncharacterized protein</fullName>
    </submittedName>
</protein>
<gene>
    <name evidence="1" type="ORF">SDC9_59670</name>
</gene>
<reference evidence="1" key="1">
    <citation type="submission" date="2019-08" db="EMBL/GenBank/DDBJ databases">
        <authorList>
            <person name="Kucharzyk K."/>
            <person name="Murdoch R.W."/>
            <person name="Higgins S."/>
            <person name="Loffler F."/>
        </authorList>
    </citation>
    <scope>NUCLEOTIDE SEQUENCE</scope>
</reference>
<dbReference type="AlphaFoldDB" id="A0A644XGT4"/>
<name>A0A644XGT4_9ZZZZ</name>
<sequence length="51" mass="5191">MSATMSVTSMFGKLAVVDDAAGTSTSLILVDVGCVPHVTVSSSQSVVILFM</sequence>
<comment type="caution">
    <text evidence="1">The sequence shown here is derived from an EMBL/GenBank/DDBJ whole genome shotgun (WGS) entry which is preliminary data.</text>
</comment>
<organism evidence="1">
    <name type="scientific">bioreactor metagenome</name>
    <dbReference type="NCBI Taxonomy" id="1076179"/>
    <lineage>
        <taxon>unclassified sequences</taxon>
        <taxon>metagenomes</taxon>
        <taxon>ecological metagenomes</taxon>
    </lineage>
</organism>
<dbReference type="EMBL" id="VSSQ01002102">
    <property type="protein sequence ID" value="MPM13314.1"/>
    <property type="molecule type" value="Genomic_DNA"/>
</dbReference>
<evidence type="ECO:0000313" key="1">
    <source>
        <dbReference type="EMBL" id="MPM13314.1"/>
    </source>
</evidence>
<accession>A0A644XGT4</accession>
<proteinExistence type="predicted"/>